<dbReference type="EMBL" id="LR798199">
    <property type="protein sequence ID" value="CAB5156614.1"/>
    <property type="molecule type" value="Genomic_DNA"/>
</dbReference>
<dbReference type="Pfam" id="PF04466">
    <property type="entry name" value="Terminase_3"/>
    <property type="match status" value="1"/>
</dbReference>
<organism evidence="3">
    <name type="scientific">uncultured Caudovirales phage</name>
    <dbReference type="NCBI Taxonomy" id="2100421"/>
    <lineage>
        <taxon>Viruses</taxon>
        <taxon>Duplodnaviria</taxon>
        <taxon>Heunggongvirae</taxon>
        <taxon>Uroviricota</taxon>
        <taxon>Caudoviricetes</taxon>
        <taxon>Peduoviridae</taxon>
        <taxon>Maltschvirus</taxon>
        <taxon>Maltschvirus maltsch</taxon>
    </lineage>
</organism>
<gene>
    <name evidence="3" type="ORF">UFOVP150_80</name>
</gene>
<evidence type="ECO:0000259" key="2">
    <source>
        <dbReference type="Pfam" id="PF17288"/>
    </source>
</evidence>
<dbReference type="Gene3D" id="3.40.50.300">
    <property type="entry name" value="P-loop containing nucleotide triphosphate hydrolases"/>
    <property type="match status" value="1"/>
</dbReference>
<dbReference type="InterPro" id="IPR052380">
    <property type="entry name" value="Viral_DNA_packaging_terminase"/>
</dbReference>
<feature type="domain" description="Phage terminase large subunit C-terminal" evidence="2">
    <location>
        <begin position="304"/>
        <end position="444"/>
    </location>
</feature>
<reference evidence="3" key="1">
    <citation type="submission" date="2020-05" db="EMBL/GenBank/DDBJ databases">
        <authorList>
            <person name="Chiriac C."/>
            <person name="Salcher M."/>
            <person name="Ghai R."/>
            <person name="Kavagutti S V."/>
        </authorList>
    </citation>
    <scope>NUCLEOTIDE SEQUENCE</scope>
</reference>
<dbReference type="InterPro" id="IPR035412">
    <property type="entry name" value="Terminase_L_N"/>
</dbReference>
<dbReference type="PANTHER" id="PTHR39184">
    <property type="match status" value="1"/>
</dbReference>
<dbReference type="PANTHER" id="PTHR39184:SF1">
    <property type="entry name" value="PBSX PHAGE TERMINASE LARGE SUBUNIT"/>
    <property type="match status" value="1"/>
</dbReference>
<dbReference type="InterPro" id="IPR027417">
    <property type="entry name" value="P-loop_NTPase"/>
</dbReference>
<dbReference type="Gene3D" id="3.30.420.280">
    <property type="match status" value="1"/>
</dbReference>
<sequence length="458" mass="52681">MRKRLTDSAIAKLEDMIAAGNGETSSVFGVCDMSKSVVRRWKLVDRLPVATDDEPTIMIPERLEKLLFPKRRKIVLGGRGSAKTRTIISILTERSKAQRERIVCLREIMKSISESSYRELMDEIDRKGHADYFSTTENKIRVPSTGSSISFEGLLRNVTKIKGYAGATIAWVEEGENVSRSSWEVLTPTIREAGSEIWVSFNPAEETDPTWADLVAPYWDKAVDGIYEDEHTLIIECNHTHNPWLTEELILERDMMASRDHDRYMWIWEGKFRRNSDVKVLNGKWIVESFEPSKDWDGPYFGADFGFAADPSTLVKCWIHDHKLYVEHEAYEKGVELDDMPDFYARVPGSKEHKIYADSARPETISHIKRRGYNIVAVDKWPGSVEDGITFLRSFEKIVIHTRCRNTMQEANLYQYKTDRLTGDILPDVVDDNNHCVDALRYAVGKLIKKKGKSYYDY</sequence>
<evidence type="ECO:0000259" key="1">
    <source>
        <dbReference type="Pfam" id="PF04466"/>
    </source>
</evidence>
<dbReference type="NCBIfam" id="TIGR01547">
    <property type="entry name" value="phage_term_2"/>
    <property type="match status" value="1"/>
</dbReference>
<protein>
    <submittedName>
        <fullName evidence="3">XtmB Phage terminase large subunit</fullName>
    </submittedName>
</protein>
<dbReference type="InterPro" id="IPR006437">
    <property type="entry name" value="Phage_terminase_lsu"/>
</dbReference>
<proteinExistence type="predicted"/>
<accession>A0A6J7WAE2</accession>
<dbReference type="Pfam" id="PF17288">
    <property type="entry name" value="Terminase_3C"/>
    <property type="match status" value="1"/>
</dbReference>
<dbReference type="InterPro" id="IPR035413">
    <property type="entry name" value="Terminase_L_C"/>
</dbReference>
<evidence type="ECO:0000313" key="3">
    <source>
        <dbReference type="EMBL" id="CAB5156614.1"/>
    </source>
</evidence>
<name>A0A6J7WAE2_9CAUD</name>
<feature type="domain" description="Phage terminase large subunit N-terminal" evidence="1">
    <location>
        <begin position="71"/>
        <end position="270"/>
    </location>
</feature>